<dbReference type="Proteomes" id="UP000234681">
    <property type="component" value="Chromosome 6"/>
</dbReference>
<organism evidence="2 3">
    <name type="scientific">Rattus norvegicus</name>
    <name type="common">Rat</name>
    <dbReference type="NCBI Taxonomy" id="10116"/>
    <lineage>
        <taxon>Eukaryota</taxon>
        <taxon>Metazoa</taxon>
        <taxon>Chordata</taxon>
        <taxon>Craniata</taxon>
        <taxon>Vertebrata</taxon>
        <taxon>Euteleostomi</taxon>
        <taxon>Mammalia</taxon>
        <taxon>Eutheria</taxon>
        <taxon>Euarchontoglires</taxon>
        <taxon>Glires</taxon>
        <taxon>Rodentia</taxon>
        <taxon>Myomorpha</taxon>
        <taxon>Muroidea</taxon>
        <taxon>Muridae</taxon>
        <taxon>Murinae</taxon>
        <taxon>Rattus</taxon>
    </lineage>
</organism>
<accession>A6HBW6</accession>
<evidence type="ECO:0000256" key="1">
    <source>
        <dbReference type="SAM" id="Phobius"/>
    </source>
</evidence>
<keyword evidence="1" id="KW-0812">Transmembrane</keyword>
<dbReference type="EMBL" id="CH473947">
    <property type="protein sequence ID" value="EDM03521.1"/>
    <property type="molecule type" value="Genomic_DNA"/>
</dbReference>
<evidence type="ECO:0000313" key="3">
    <source>
        <dbReference type="Proteomes" id="UP000234681"/>
    </source>
</evidence>
<sequence length="38" mass="4616">MRVSSFLQFRHLYLCAYFVSGCYYSIDTCITIFMYLKM</sequence>
<feature type="transmembrane region" description="Helical" evidence="1">
    <location>
        <begin position="12"/>
        <end position="36"/>
    </location>
</feature>
<evidence type="ECO:0000313" key="2">
    <source>
        <dbReference type="EMBL" id="EDM03521.1"/>
    </source>
</evidence>
<gene>
    <name evidence="2" type="ORF">rCG_62341</name>
</gene>
<dbReference type="PROSITE" id="PS51257">
    <property type="entry name" value="PROKAR_LIPOPROTEIN"/>
    <property type="match status" value="1"/>
</dbReference>
<keyword evidence="1" id="KW-1133">Transmembrane helix</keyword>
<dbReference type="AlphaFoldDB" id="A6HBW6"/>
<proteinExistence type="predicted"/>
<reference evidence="3" key="1">
    <citation type="submission" date="2005-09" db="EMBL/GenBank/DDBJ databases">
        <authorList>
            <person name="Mural R.J."/>
            <person name="Li P.W."/>
            <person name="Adams M.D."/>
            <person name="Amanatides P.G."/>
            <person name="Baden-Tillson H."/>
            <person name="Barnstead M."/>
            <person name="Chin S.H."/>
            <person name="Dew I."/>
            <person name="Evans C.A."/>
            <person name="Ferriera S."/>
            <person name="Flanigan M."/>
            <person name="Fosler C."/>
            <person name="Glodek A."/>
            <person name="Gu Z."/>
            <person name="Holt R.A."/>
            <person name="Jennings D."/>
            <person name="Kraft C.L."/>
            <person name="Lu F."/>
            <person name="Nguyen T."/>
            <person name="Nusskern D.R."/>
            <person name="Pfannkoch C.M."/>
            <person name="Sitter C."/>
            <person name="Sutton G.G."/>
            <person name="Venter J.C."/>
            <person name="Wang Z."/>
            <person name="Woodage T."/>
            <person name="Zheng X.H."/>
            <person name="Zhong F."/>
        </authorList>
    </citation>
    <scope>NUCLEOTIDE SEQUENCE [LARGE SCALE GENOMIC DNA]</scope>
    <source>
        <strain>BN</strain>
        <strain evidence="3">Sprague-Dawley</strain>
    </source>
</reference>
<protein>
    <submittedName>
        <fullName evidence="2">RCG62341</fullName>
    </submittedName>
</protein>
<name>A6HBW6_RAT</name>
<keyword evidence="1" id="KW-0472">Membrane</keyword>